<organism evidence="1">
    <name type="scientific">virus sp. ctML55</name>
    <dbReference type="NCBI Taxonomy" id="2827627"/>
    <lineage>
        <taxon>Viruses</taxon>
    </lineage>
</organism>
<evidence type="ECO:0000313" key="1">
    <source>
        <dbReference type="EMBL" id="DAE30954.1"/>
    </source>
</evidence>
<dbReference type="EMBL" id="BK059105">
    <property type="protein sequence ID" value="DAE30954.1"/>
    <property type="molecule type" value="Genomic_DNA"/>
</dbReference>
<proteinExistence type="predicted"/>
<accession>A0A8S5RIL4</accession>
<reference evidence="1" key="1">
    <citation type="journal article" date="2021" name="Proc. Natl. Acad. Sci. U.S.A.">
        <title>A Catalog of Tens of Thousands of Viruses from Human Metagenomes Reveals Hidden Associations with Chronic Diseases.</title>
        <authorList>
            <person name="Tisza M.J."/>
            <person name="Buck C.B."/>
        </authorList>
    </citation>
    <scope>NUCLEOTIDE SEQUENCE</scope>
    <source>
        <strain evidence="1">CtML55</strain>
    </source>
</reference>
<protein>
    <submittedName>
        <fullName evidence="1">Uncharacterized protein</fullName>
    </submittedName>
</protein>
<sequence length="91" mass="10706">MEAEAEMMSEMMAEGRTPRRTNNEYMWIISKLGNIYKDSESKSLKDFVQKFIKAKTEPLTANSPKYMEALSQYELPKTDNMNTNYVFEYIN</sequence>
<name>A0A8S5RIL4_9VIRU</name>